<organism evidence="7 8">
    <name type="scientific">Halomonas qinghailakensis</name>
    <dbReference type="NCBI Taxonomy" id="2937790"/>
    <lineage>
        <taxon>Bacteria</taxon>
        <taxon>Pseudomonadati</taxon>
        <taxon>Pseudomonadota</taxon>
        <taxon>Gammaproteobacteria</taxon>
        <taxon>Oceanospirillales</taxon>
        <taxon>Halomonadaceae</taxon>
        <taxon>Halomonas</taxon>
    </lineage>
</organism>
<sequence length="268" mass="28883">MPSVTILPARATSRFSTRKRLTPLLGAAFCIVLTTPALADSWEGSIGAGVTYSPDYLGSDDYDTQAWPVVNLTYGDQLSINVRNGIEWHAIRNGNWTASPFIGYTFGRDNEGDISQFEKVDGGATLGLRVSYQQGFWRYSVAGSTPVSGDVEGAKFSANAALRMPISERTLFTLTPSVTYSNEKWTESLFGVSVQDSAQSGVAAYTPDGGYWRMGVNASLSYSLTPEWTATGFVGTTHLTGSAADSPIVDELGSDWQTLTGVSLSYRF</sequence>
<dbReference type="GO" id="GO:0009279">
    <property type="term" value="C:cell outer membrane"/>
    <property type="evidence" value="ECO:0007669"/>
    <property type="project" value="UniProtKB-SubCell"/>
</dbReference>
<evidence type="ECO:0000256" key="4">
    <source>
        <dbReference type="ARBA" id="ARBA00023136"/>
    </source>
</evidence>
<keyword evidence="4" id="KW-0472">Membrane</keyword>
<comment type="subcellular location">
    <subcellularLocation>
        <location evidence="1">Cell outer membrane</location>
    </subcellularLocation>
</comment>
<dbReference type="PANTHER" id="PTHR38776:SF1">
    <property type="entry name" value="MLTA-INTERACTING PROTEIN-RELATED"/>
    <property type="match status" value="1"/>
</dbReference>
<accession>A0AA46TR34</accession>
<keyword evidence="5" id="KW-0998">Cell outer membrane</keyword>
<keyword evidence="8" id="KW-1185">Reference proteome</keyword>
<protein>
    <submittedName>
        <fullName evidence="7">MipA/OmpV family protein</fullName>
    </submittedName>
</protein>
<dbReference type="KEGG" id="hqn:M0220_02330"/>
<keyword evidence="3 6" id="KW-0732">Signal</keyword>
<feature type="chain" id="PRO_5041206083" evidence="6">
    <location>
        <begin position="40"/>
        <end position="268"/>
    </location>
</feature>
<reference evidence="7" key="1">
    <citation type="submission" date="2022-05" db="EMBL/GenBank/DDBJ databases">
        <title>Complete sequence of a novel PHA-producing Halomonas strain.</title>
        <authorList>
            <person name="Zheng Z."/>
        </authorList>
    </citation>
    <scope>NUCLEOTIDE SEQUENCE</scope>
    <source>
        <strain evidence="7">ZZQ-149</strain>
    </source>
</reference>
<evidence type="ECO:0000256" key="2">
    <source>
        <dbReference type="ARBA" id="ARBA00005722"/>
    </source>
</evidence>
<comment type="similarity">
    <text evidence="2">Belongs to the MipA/OmpV family.</text>
</comment>
<gene>
    <name evidence="7" type="ORF">M0220_02330</name>
</gene>
<dbReference type="EMBL" id="CP096973">
    <property type="protein sequence ID" value="UYO75018.1"/>
    <property type="molecule type" value="Genomic_DNA"/>
</dbReference>
<evidence type="ECO:0000256" key="1">
    <source>
        <dbReference type="ARBA" id="ARBA00004442"/>
    </source>
</evidence>
<dbReference type="AlphaFoldDB" id="A0AA46TR34"/>
<dbReference type="Pfam" id="PF06629">
    <property type="entry name" value="MipA"/>
    <property type="match status" value="1"/>
</dbReference>
<proteinExistence type="inferred from homology"/>
<evidence type="ECO:0000313" key="8">
    <source>
        <dbReference type="Proteomes" id="UP001164935"/>
    </source>
</evidence>
<name>A0AA46TR34_9GAMM</name>
<evidence type="ECO:0000256" key="6">
    <source>
        <dbReference type="SAM" id="SignalP"/>
    </source>
</evidence>
<feature type="signal peptide" evidence="6">
    <location>
        <begin position="1"/>
        <end position="39"/>
    </location>
</feature>
<evidence type="ECO:0000313" key="7">
    <source>
        <dbReference type="EMBL" id="UYO75018.1"/>
    </source>
</evidence>
<evidence type="ECO:0000256" key="3">
    <source>
        <dbReference type="ARBA" id="ARBA00022729"/>
    </source>
</evidence>
<dbReference type="Proteomes" id="UP001164935">
    <property type="component" value="Chromosome"/>
</dbReference>
<evidence type="ECO:0000256" key="5">
    <source>
        <dbReference type="ARBA" id="ARBA00023237"/>
    </source>
</evidence>
<dbReference type="InterPro" id="IPR010583">
    <property type="entry name" value="MipA"/>
</dbReference>
<dbReference type="PANTHER" id="PTHR38776">
    <property type="entry name" value="MLTA-INTERACTING PROTEIN-RELATED"/>
    <property type="match status" value="1"/>
</dbReference>